<evidence type="ECO:0000259" key="4">
    <source>
        <dbReference type="Pfam" id="PF18128"/>
    </source>
</evidence>
<proteinExistence type="predicted"/>
<protein>
    <submittedName>
        <fullName evidence="6">[FeFe] hydrogenase H-cluster maturation GTPase HydF</fullName>
    </submittedName>
</protein>
<dbReference type="InterPro" id="IPR040644">
    <property type="entry name" value="HydF_tetramer"/>
</dbReference>
<evidence type="ECO:0000256" key="2">
    <source>
        <dbReference type="ARBA" id="ARBA00023134"/>
    </source>
</evidence>
<dbReference type="Gene3D" id="3.40.50.11410">
    <property type="match status" value="1"/>
</dbReference>
<dbReference type="InterPro" id="IPR023873">
    <property type="entry name" value="FeFe-hyd_GTPase_HydF"/>
</dbReference>
<dbReference type="SUPFAM" id="SSF52540">
    <property type="entry name" value="P-loop containing nucleoside triphosphate hydrolases"/>
    <property type="match status" value="1"/>
</dbReference>
<dbReference type="NCBIfam" id="TIGR00231">
    <property type="entry name" value="small_GTP"/>
    <property type="match status" value="1"/>
</dbReference>
<dbReference type="NCBIfam" id="TIGR03918">
    <property type="entry name" value="GTP_HydF"/>
    <property type="match status" value="1"/>
</dbReference>
<organism evidence="6 7">
    <name type="scientific">Paenibacillus tianjinensis</name>
    <dbReference type="NCBI Taxonomy" id="2810347"/>
    <lineage>
        <taxon>Bacteria</taxon>
        <taxon>Bacillati</taxon>
        <taxon>Bacillota</taxon>
        <taxon>Bacilli</taxon>
        <taxon>Bacillales</taxon>
        <taxon>Paenibacillaceae</taxon>
        <taxon>Paenibacillus</taxon>
    </lineage>
</organism>
<evidence type="ECO:0000313" key="6">
    <source>
        <dbReference type="EMBL" id="QSF47370.1"/>
    </source>
</evidence>
<name>A0ABX7LH06_9BACL</name>
<dbReference type="CDD" id="cd00880">
    <property type="entry name" value="Era_like"/>
    <property type="match status" value="1"/>
</dbReference>
<dbReference type="EMBL" id="CP070969">
    <property type="protein sequence ID" value="QSF47370.1"/>
    <property type="molecule type" value="Genomic_DNA"/>
</dbReference>
<dbReference type="Pfam" id="PF18133">
    <property type="entry name" value="HydF_tetramer"/>
    <property type="match status" value="1"/>
</dbReference>
<evidence type="ECO:0000256" key="1">
    <source>
        <dbReference type="ARBA" id="ARBA00022741"/>
    </source>
</evidence>
<feature type="domain" description="Hydrogen maturase F tetramerization" evidence="5">
    <location>
        <begin position="278"/>
        <end position="394"/>
    </location>
</feature>
<dbReference type="Proteomes" id="UP000663452">
    <property type="component" value="Chromosome"/>
</dbReference>
<dbReference type="Pfam" id="PF18128">
    <property type="entry name" value="HydF_dimer"/>
    <property type="match status" value="1"/>
</dbReference>
<dbReference type="Gene3D" id="3.40.50.300">
    <property type="entry name" value="P-loop containing nucleotide triphosphate hydrolases"/>
    <property type="match status" value="1"/>
</dbReference>
<dbReference type="InterPro" id="IPR041606">
    <property type="entry name" value="HydF_dimer"/>
</dbReference>
<dbReference type="InterPro" id="IPR006073">
    <property type="entry name" value="GTP-bd"/>
</dbReference>
<reference evidence="6 7" key="1">
    <citation type="submission" date="2021-02" db="EMBL/GenBank/DDBJ databases">
        <title>Paenibacillus tianjinensis sp. nov.</title>
        <authorList>
            <person name="Liu H."/>
        </authorList>
    </citation>
    <scope>NUCLEOTIDE SEQUENCE [LARGE SCALE GENOMIC DNA]</scope>
    <source>
        <strain evidence="6 7">TB2019</strain>
    </source>
</reference>
<feature type="domain" description="Hydrogen maturase F dimerization" evidence="4">
    <location>
        <begin position="176"/>
        <end position="274"/>
    </location>
</feature>
<dbReference type="Pfam" id="PF01926">
    <property type="entry name" value="MMR_HSR1"/>
    <property type="match status" value="1"/>
</dbReference>
<evidence type="ECO:0000259" key="5">
    <source>
        <dbReference type="Pfam" id="PF18133"/>
    </source>
</evidence>
<feature type="domain" description="G" evidence="3">
    <location>
        <begin position="11"/>
        <end position="126"/>
    </location>
</feature>
<gene>
    <name evidence="6" type="primary">hydF</name>
    <name evidence="6" type="ORF">JRJ22_12810</name>
</gene>
<keyword evidence="1" id="KW-0547">Nucleotide-binding</keyword>
<keyword evidence="2" id="KW-0342">GTP-binding</keyword>
<dbReference type="InterPro" id="IPR005225">
    <property type="entry name" value="Small_GTP-bd"/>
</dbReference>
<accession>A0ABX7LH06</accession>
<dbReference type="Gene3D" id="3.40.50.11420">
    <property type="match status" value="1"/>
</dbReference>
<keyword evidence="7" id="KW-1185">Reference proteome</keyword>
<dbReference type="PANTHER" id="PTHR42714">
    <property type="entry name" value="TRNA MODIFICATION GTPASE GTPBP3"/>
    <property type="match status" value="1"/>
</dbReference>
<evidence type="ECO:0000259" key="3">
    <source>
        <dbReference type="Pfam" id="PF01926"/>
    </source>
</evidence>
<evidence type="ECO:0000313" key="7">
    <source>
        <dbReference type="Proteomes" id="UP000663452"/>
    </source>
</evidence>
<dbReference type="PANTHER" id="PTHR42714:SF6">
    <property type="entry name" value="TRANSLATION INITIATION FACTOR IF-2"/>
    <property type="match status" value="1"/>
</dbReference>
<sequence>MQSTPQSNKMHIAVFGRRNSGKSSLINALTGMPFLVVGDKPGTTTEPVFQAFDIPIVGPFIIVDTAGIDDDSDLGRFRVQKTREVMDLTDLSLLIFSEESDDYKLEKEWYHELVKRNIPVIGVITKVDDHYVDVDLLKTELKIPFVKVSSKKNINFGSLRHAIRDFAPAEFERASILGDLVSPGQVVVMVMPETIPAPKYRLVSSQQQILRDLLDHHVMALSVTEVELPTLLMNLKGMPDLVITDSQVYDSVSEILPANVPLTTFAILMARFKGDLPTFVAGAETIASLQPGDKVLLSEACIHHPHNGEIDRELVKAKLQEIAGGKLEIRTSVGPDFPADLSGYKLIVHCGGCIFNRKQLMMRLANSGNQRVPITNYGIAFAYFKGILPRVLEIMHVSS</sequence>
<dbReference type="RefSeq" id="WP_206104792.1">
    <property type="nucleotide sequence ID" value="NZ_CP070969.1"/>
</dbReference>
<dbReference type="InterPro" id="IPR027417">
    <property type="entry name" value="P-loop_NTPase"/>
</dbReference>